<gene>
    <name evidence="3" type="ORF">SAMN05216456_3175</name>
</gene>
<keyword evidence="4" id="KW-1185">Reference proteome</keyword>
<sequence>MNRNVIVAVVVVIAVIAFASFMFTNINQAPDGGMGNTQQDNISADTPEVGDQVGNNDGAVTQP</sequence>
<evidence type="ECO:0000256" key="1">
    <source>
        <dbReference type="SAM" id="MobiDB-lite"/>
    </source>
</evidence>
<dbReference type="RefSeq" id="WP_092426197.1">
    <property type="nucleotide sequence ID" value="NZ_FPCK01000003.1"/>
</dbReference>
<protein>
    <submittedName>
        <fullName evidence="3">Uncharacterized protein</fullName>
    </submittedName>
</protein>
<feature type="region of interest" description="Disordered" evidence="1">
    <location>
        <begin position="29"/>
        <end position="63"/>
    </location>
</feature>
<feature type="compositionally biased region" description="Polar residues" evidence="1">
    <location>
        <begin position="53"/>
        <end position="63"/>
    </location>
</feature>
<dbReference type="EMBL" id="FPCK01000003">
    <property type="protein sequence ID" value="SFV37933.1"/>
    <property type="molecule type" value="Genomic_DNA"/>
</dbReference>
<reference evidence="3 4" key="1">
    <citation type="submission" date="2016-10" db="EMBL/GenBank/DDBJ databases">
        <authorList>
            <person name="de Groot N.N."/>
        </authorList>
    </citation>
    <scope>NUCLEOTIDE SEQUENCE [LARGE SCALE GENOMIC DNA]</scope>
    <source>
        <strain evidence="3 4">IPL20</strain>
    </source>
</reference>
<keyword evidence="2" id="KW-1133">Transmembrane helix</keyword>
<keyword evidence="2" id="KW-0812">Transmembrane</keyword>
<dbReference type="AlphaFoldDB" id="A0A1I7NTG8"/>
<evidence type="ECO:0000256" key="2">
    <source>
        <dbReference type="SAM" id="Phobius"/>
    </source>
</evidence>
<organism evidence="3 4">
    <name type="scientific">Devosia crocina</name>
    <dbReference type="NCBI Taxonomy" id="429728"/>
    <lineage>
        <taxon>Bacteria</taxon>
        <taxon>Pseudomonadati</taxon>
        <taxon>Pseudomonadota</taxon>
        <taxon>Alphaproteobacteria</taxon>
        <taxon>Hyphomicrobiales</taxon>
        <taxon>Devosiaceae</taxon>
        <taxon>Devosia</taxon>
    </lineage>
</organism>
<accession>A0A1I7NTG8</accession>
<dbReference type="Proteomes" id="UP000199074">
    <property type="component" value="Unassembled WGS sequence"/>
</dbReference>
<evidence type="ECO:0000313" key="4">
    <source>
        <dbReference type="Proteomes" id="UP000199074"/>
    </source>
</evidence>
<keyword evidence="2" id="KW-0472">Membrane</keyword>
<feature type="transmembrane region" description="Helical" evidence="2">
    <location>
        <begin position="6"/>
        <end position="24"/>
    </location>
</feature>
<name>A0A1I7NTG8_9HYPH</name>
<proteinExistence type="predicted"/>
<evidence type="ECO:0000313" key="3">
    <source>
        <dbReference type="EMBL" id="SFV37933.1"/>
    </source>
</evidence>